<sequence>MAYSIDLREKALNCYKQCNNASKVAKTYGISRNTLYLWIKLEEQTGSLKHQVKGQNATKLDTQALKQYIEQNPDAYLYEMAEMFSCSTSTIFYALKKLGITRKKKTTTYKEQDPEKVAHDLAQLAQFSDYPLVYLDETGFDTYFFRPYARGPKGEIVKTKISGRKYQRLSFSCSANWAKFNCANDLSKYNDQRFF</sequence>
<reference evidence="2" key="1">
    <citation type="submission" date="2017-05" db="EMBL/GenBank/DDBJ databases">
        <authorList>
            <person name="Song R."/>
            <person name="Chenine A.L."/>
            <person name="Ruprecht R.M."/>
        </authorList>
    </citation>
    <scope>NUCLEOTIDE SEQUENCE</scope>
    <source>
        <strain evidence="2">Kingella_eburonensis</strain>
    </source>
</reference>
<dbReference type="STRING" id="1522312.GCA_900177895_02228"/>
<organism evidence="2">
    <name type="scientific">Kingella negevensis</name>
    <dbReference type="NCBI Taxonomy" id="1522312"/>
    <lineage>
        <taxon>Bacteria</taxon>
        <taxon>Pseudomonadati</taxon>
        <taxon>Pseudomonadota</taxon>
        <taxon>Betaproteobacteria</taxon>
        <taxon>Neisseriales</taxon>
        <taxon>Neisseriaceae</taxon>
        <taxon>Kingella</taxon>
    </lineage>
</organism>
<evidence type="ECO:0000313" key="3">
    <source>
        <dbReference type="EMBL" id="SNB84563.1"/>
    </source>
</evidence>
<dbReference type="Proteomes" id="UP000215450">
    <property type="component" value="Unassembled WGS sequence"/>
</dbReference>
<reference evidence="3 4" key="2">
    <citation type="submission" date="2017-06" db="EMBL/GenBank/DDBJ databases">
        <authorList>
            <person name="Kim H.J."/>
            <person name="Triplett B.A."/>
        </authorList>
    </citation>
    <scope>NUCLEOTIDE SEQUENCE [LARGE SCALE GENOMIC DNA]</scope>
    <source>
        <strain evidence="3">Kingella_eburonensis</strain>
    </source>
</reference>
<gene>
    <name evidence="2" type="ORF">KEBURONENSIS_00302</name>
    <name evidence="3" type="ORF">KEBURONENSIS_00656</name>
</gene>
<protein>
    <submittedName>
        <fullName evidence="2">Transposase</fullName>
    </submittedName>
</protein>
<dbReference type="AlphaFoldDB" id="A0A238HHW6"/>
<evidence type="ECO:0000259" key="1">
    <source>
        <dbReference type="Pfam" id="PF01710"/>
    </source>
</evidence>
<dbReference type="Gene3D" id="1.10.10.10">
    <property type="entry name" value="Winged helix-like DNA-binding domain superfamily/Winged helix DNA-binding domain"/>
    <property type="match status" value="1"/>
</dbReference>
<dbReference type="InterPro" id="IPR036388">
    <property type="entry name" value="WH-like_DNA-bd_sf"/>
</dbReference>
<dbReference type="Pfam" id="PF01710">
    <property type="entry name" value="HTH_Tnp_IS630"/>
    <property type="match status" value="1"/>
</dbReference>
<name>A0A238HHW6_9NEIS</name>
<proteinExistence type="predicted"/>
<dbReference type="EMBL" id="FXUV01000030">
    <property type="protein sequence ID" value="SMQ12726.1"/>
    <property type="molecule type" value="Genomic_DNA"/>
</dbReference>
<feature type="domain" description="Transposase Synechocystis PCC 6803" evidence="1">
    <location>
        <begin position="1"/>
        <end position="112"/>
    </location>
</feature>
<accession>A0A238HHW6</accession>
<evidence type="ECO:0000313" key="4">
    <source>
        <dbReference type="Proteomes" id="UP000215450"/>
    </source>
</evidence>
<dbReference type="InterPro" id="IPR009057">
    <property type="entry name" value="Homeodomain-like_sf"/>
</dbReference>
<dbReference type="SUPFAM" id="SSF46689">
    <property type="entry name" value="Homeodomain-like"/>
    <property type="match status" value="1"/>
</dbReference>
<dbReference type="EMBL" id="FXUV02000087">
    <property type="protein sequence ID" value="SNB84563.1"/>
    <property type="molecule type" value="Genomic_DNA"/>
</dbReference>
<keyword evidence="4" id="KW-1185">Reference proteome</keyword>
<dbReference type="InterPro" id="IPR002622">
    <property type="entry name" value="Transposase_14"/>
</dbReference>
<evidence type="ECO:0000313" key="2">
    <source>
        <dbReference type="EMBL" id="SMQ12726.1"/>
    </source>
</evidence>